<feature type="region of interest" description="Disordered" evidence="1">
    <location>
        <begin position="192"/>
        <end position="219"/>
    </location>
</feature>
<evidence type="ECO:0000256" key="1">
    <source>
        <dbReference type="SAM" id="MobiDB-lite"/>
    </source>
</evidence>
<evidence type="ECO:0000313" key="2">
    <source>
        <dbReference type="EMBL" id="EJT50153.1"/>
    </source>
</evidence>
<dbReference type="HOGENOM" id="CLU_991074_0_0_1"/>
<protein>
    <recommendedName>
        <fullName evidence="4">Thioredoxin domain-containing protein</fullName>
    </recommendedName>
</protein>
<dbReference type="AlphaFoldDB" id="J5R120"/>
<dbReference type="SUPFAM" id="SSF52833">
    <property type="entry name" value="Thioredoxin-like"/>
    <property type="match status" value="1"/>
</dbReference>
<dbReference type="Proteomes" id="UP000002748">
    <property type="component" value="Unassembled WGS sequence"/>
</dbReference>
<dbReference type="Gene3D" id="3.40.30.10">
    <property type="entry name" value="Glutaredoxin"/>
    <property type="match status" value="1"/>
</dbReference>
<dbReference type="EMBL" id="ALBS01000126">
    <property type="protein sequence ID" value="EJT50153.1"/>
    <property type="molecule type" value="Genomic_DNA"/>
</dbReference>
<sequence>MPLIPTTIETLKADLARAPVDDVFLILSGTEDANGQSWCHYCNLARPDIERVFSSDDKCECNAFPVAVLTEDTLVLKVVRGELLSESMFWLASSLQVRGVPSIYRFARGGQPVAGWEDHLFQPHWEPASYRASDFGAYLDWWAAGVSEFEDFLISSSSEPYVPPEQRIEALAQEWDEMKTIIAARKAKQEKDDAWRREKAEKAAKRKAREQRRASELAKAAEVNRPALAKLDPNVYGRQQVRAAALRRLRPTKGRLQYIKSVQRENTKVFCDGEVCVPTAA</sequence>
<dbReference type="VEuPathDB" id="FungiDB:A1Q1_00620"/>
<dbReference type="OrthoDB" id="78947at2759"/>
<dbReference type="GeneID" id="25984134"/>
<dbReference type="KEGG" id="tasa:A1Q1_00620"/>
<name>J5R120_TRIAS</name>
<dbReference type="RefSeq" id="XP_014181410.1">
    <property type="nucleotide sequence ID" value="XM_014325935.1"/>
</dbReference>
<feature type="compositionally biased region" description="Basic and acidic residues" evidence="1">
    <location>
        <begin position="192"/>
        <end position="203"/>
    </location>
</feature>
<dbReference type="InterPro" id="IPR036249">
    <property type="entry name" value="Thioredoxin-like_sf"/>
</dbReference>
<proteinExistence type="predicted"/>
<accession>J5R120</accession>
<organism evidence="2 3">
    <name type="scientific">Trichosporon asahii var. asahii (strain ATCC 90039 / CBS 2479 / JCM 2466 / KCTC 7840 / NBRC 103889/ NCYC 2677 / UAMH 7654)</name>
    <name type="common">Yeast</name>
    <dbReference type="NCBI Taxonomy" id="1186058"/>
    <lineage>
        <taxon>Eukaryota</taxon>
        <taxon>Fungi</taxon>
        <taxon>Dikarya</taxon>
        <taxon>Basidiomycota</taxon>
        <taxon>Agaricomycotina</taxon>
        <taxon>Tremellomycetes</taxon>
        <taxon>Trichosporonales</taxon>
        <taxon>Trichosporonaceae</taxon>
        <taxon>Trichosporon</taxon>
    </lineage>
</organism>
<gene>
    <name evidence="2" type="ORF">A1Q1_00620</name>
</gene>
<evidence type="ECO:0000313" key="3">
    <source>
        <dbReference type="Proteomes" id="UP000002748"/>
    </source>
</evidence>
<evidence type="ECO:0008006" key="4">
    <source>
        <dbReference type="Google" id="ProtNLM"/>
    </source>
</evidence>
<comment type="caution">
    <text evidence="2">The sequence shown here is derived from an EMBL/GenBank/DDBJ whole genome shotgun (WGS) entry which is preliminary data.</text>
</comment>
<reference evidence="2 3" key="1">
    <citation type="journal article" date="2012" name="Eukaryot. Cell">
        <title>Draft genome sequence of CBS 2479, the standard type strain of Trichosporon asahii.</title>
        <authorList>
            <person name="Yang R.Y."/>
            <person name="Li H.T."/>
            <person name="Zhu H."/>
            <person name="Zhou G.P."/>
            <person name="Wang M."/>
            <person name="Wang L."/>
        </authorList>
    </citation>
    <scope>NUCLEOTIDE SEQUENCE [LARGE SCALE GENOMIC DNA]</scope>
    <source>
        <strain evidence="3">ATCC 90039 / CBS 2479 / JCM 2466 / KCTC 7840 / NCYC 2677 / UAMH 7654</strain>
    </source>
</reference>